<name>A0A485M122_9ZZZZ</name>
<dbReference type="Gene3D" id="3.40.50.2300">
    <property type="match status" value="2"/>
</dbReference>
<organism evidence="1">
    <name type="scientific">anaerobic digester metagenome</name>
    <dbReference type="NCBI Taxonomy" id="1263854"/>
    <lineage>
        <taxon>unclassified sequences</taxon>
        <taxon>metagenomes</taxon>
        <taxon>ecological metagenomes</taxon>
    </lineage>
</organism>
<dbReference type="Pfam" id="PF04392">
    <property type="entry name" value="ABC_sub_bind"/>
    <property type="match status" value="1"/>
</dbReference>
<protein>
    <submittedName>
        <fullName evidence="1">ABC transporter substrate binding protein</fullName>
    </submittedName>
</protein>
<evidence type="ECO:0000313" key="1">
    <source>
        <dbReference type="EMBL" id="VFU14293.1"/>
    </source>
</evidence>
<dbReference type="InterPro" id="IPR007487">
    <property type="entry name" value="ABC_transpt-TYRBP-like"/>
</dbReference>
<accession>A0A485M122</accession>
<proteinExistence type="predicted"/>
<sequence>MKRGLLFVMVFLVFGMPVCAQDSYRIEVLQVSKINPFDWAYEGFVEELERNGIVQGQNLVINRRIIDADADAGLWKKVGILMKIKGAVSDIIASKPDLVLTISSPATKYSKDKFISAGIPVVFTGVAVPQAIGCASVRKAGPGFTGASLYLDPTDAFKITKLALPNLTKMGIVHSDDENAVAFVQEATAKAAALGITILSREVGKSDSPVEAARELIDQGIQAFGIPIDAYYALRGYQPTAELLSLIQPQQIPAVCYCHVGFSGAILYIGSEFKRIGALSGTQAVKILKEGAVPEALPILIQEDLSILVDIEASKKMGIELPLEILQIAKEVSTMRI</sequence>
<dbReference type="AlphaFoldDB" id="A0A485M122"/>
<reference evidence="1" key="1">
    <citation type="submission" date="2019-03" db="EMBL/GenBank/DDBJ databases">
        <authorList>
            <person name="Hao L."/>
        </authorList>
    </citation>
    <scope>NUCLEOTIDE SEQUENCE</scope>
</reference>
<dbReference type="EMBL" id="CAADRM010000089">
    <property type="protein sequence ID" value="VFU14293.1"/>
    <property type="molecule type" value="Genomic_DNA"/>
</dbReference>
<dbReference type="PANTHER" id="PTHR35271:SF1">
    <property type="entry name" value="ABC TRANSPORTER, SUBSTRATE-BINDING LIPOPROTEIN"/>
    <property type="match status" value="1"/>
</dbReference>
<dbReference type="PANTHER" id="PTHR35271">
    <property type="entry name" value="ABC TRANSPORTER, SUBSTRATE-BINDING LIPOPROTEIN-RELATED"/>
    <property type="match status" value="1"/>
</dbReference>
<gene>
    <name evidence="1" type="ORF">SCFA_270063</name>
</gene>